<reference evidence="2 3" key="1">
    <citation type="submission" date="2019-08" db="EMBL/GenBank/DDBJ databases">
        <title>Bacillus genomes from the desert of Cuatro Cienegas, Coahuila.</title>
        <authorList>
            <person name="Olmedo-Alvarez G."/>
        </authorList>
    </citation>
    <scope>NUCLEOTIDE SEQUENCE [LARGE SCALE GENOMIC DNA]</scope>
    <source>
        <strain evidence="2 3">CH40_1T</strain>
    </source>
</reference>
<keyword evidence="1" id="KW-0472">Membrane</keyword>
<feature type="transmembrane region" description="Helical" evidence="1">
    <location>
        <begin position="246"/>
        <end position="266"/>
    </location>
</feature>
<protein>
    <submittedName>
        <fullName evidence="2">Uncharacterized protein</fullName>
    </submittedName>
</protein>
<dbReference type="EMBL" id="VTEH01000018">
    <property type="protein sequence ID" value="TYR73472.1"/>
    <property type="molecule type" value="Genomic_DNA"/>
</dbReference>
<evidence type="ECO:0000313" key="2">
    <source>
        <dbReference type="EMBL" id="TYR73472.1"/>
    </source>
</evidence>
<dbReference type="AlphaFoldDB" id="A0A5D4K8A5"/>
<feature type="transmembrane region" description="Helical" evidence="1">
    <location>
        <begin position="161"/>
        <end position="180"/>
    </location>
</feature>
<gene>
    <name evidence="2" type="ORF">FZC79_18700</name>
</gene>
<keyword evidence="1" id="KW-1133">Transmembrane helix</keyword>
<dbReference type="InterPro" id="IPR041881">
    <property type="entry name" value="PqqD_sf"/>
</dbReference>
<evidence type="ECO:0000256" key="1">
    <source>
        <dbReference type="SAM" id="Phobius"/>
    </source>
</evidence>
<sequence>MILPSSIPSIPPGVKVENRCIKDASLSREHKIDKVGNLFLSKIDGKKSIHMISEELEKDFVNVDYEKIEGDYMQFLRILNRQHCINIDNSLSQKLLGTLVQLLQFRRVEPSNSRVEIHGTSLLSLTVKTLLLLQYKLIWMYLLALINTICLMLLLPGTTMIAGAFSFIAVFLFSLSLALHEATHLFTLRKLTSNDQLGHFEFRPLLFRLVRPVTEHEASIGVSGPLATAGVGVIMAWAGMFISDPFFYLFWLFLSSIFFIHLINLFPFCSDGKKLFSPFFKVKI</sequence>
<dbReference type="RefSeq" id="WP_148948299.1">
    <property type="nucleotide sequence ID" value="NZ_VTEH01000018.1"/>
</dbReference>
<feature type="transmembrane region" description="Helical" evidence="1">
    <location>
        <begin position="218"/>
        <end position="240"/>
    </location>
</feature>
<accession>A0A5D4K8A5</accession>
<comment type="caution">
    <text evidence="2">The sequence shown here is derived from an EMBL/GenBank/DDBJ whole genome shotgun (WGS) entry which is preliminary data.</text>
</comment>
<name>A0A5D4K8A5_9BACI</name>
<dbReference type="Gene3D" id="1.10.10.1150">
    <property type="entry name" value="Coenzyme PQQ synthesis protein D (PqqD)"/>
    <property type="match status" value="1"/>
</dbReference>
<feature type="transmembrane region" description="Helical" evidence="1">
    <location>
        <begin position="137"/>
        <end position="155"/>
    </location>
</feature>
<dbReference type="Proteomes" id="UP000323317">
    <property type="component" value="Unassembled WGS sequence"/>
</dbReference>
<proteinExistence type="predicted"/>
<evidence type="ECO:0000313" key="3">
    <source>
        <dbReference type="Proteomes" id="UP000323317"/>
    </source>
</evidence>
<organism evidence="2 3">
    <name type="scientific">Rossellomorea vietnamensis</name>
    <dbReference type="NCBI Taxonomy" id="218284"/>
    <lineage>
        <taxon>Bacteria</taxon>
        <taxon>Bacillati</taxon>
        <taxon>Bacillota</taxon>
        <taxon>Bacilli</taxon>
        <taxon>Bacillales</taxon>
        <taxon>Bacillaceae</taxon>
        <taxon>Rossellomorea</taxon>
    </lineage>
</organism>
<keyword evidence="1" id="KW-0812">Transmembrane</keyword>